<dbReference type="PROSITE" id="PS51257">
    <property type="entry name" value="PROKAR_LIPOPROTEIN"/>
    <property type="match status" value="1"/>
</dbReference>
<keyword evidence="1" id="KW-0732">Signal</keyword>
<sequence length="212" mass="21520">MKKKAIVVLMCAAISLAAAGCGQKAAPESGEAVTTAQAAGDAAQEQAEVQGLTEAIAEEPVLLTSAGQSADYEMVKTMLDKNDIKCEKNSLATSADLDGVKTLMLAVGGSSKGLGAAGIDANGELERVTELVDAAKEKGIIVIAVHVGGEARRGELSDKFIAPSLEKADYAIVVADGDKDGLMKGIAAKAGIPFDEVSSMADVVPKLGAAFK</sequence>
<dbReference type="Proteomes" id="UP001203136">
    <property type="component" value="Unassembled WGS sequence"/>
</dbReference>
<dbReference type="EMBL" id="JAINVB010000002">
    <property type="protein sequence ID" value="MCK0088955.1"/>
    <property type="molecule type" value="Genomic_DNA"/>
</dbReference>
<name>A0AAW5FAX3_CLOSY</name>
<dbReference type="RefSeq" id="WP_003498131.1">
    <property type="nucleotide sequence ID" value="NZ_JADMOJ010000037.1"/>
</dbReference>
<evidence type="ECO:0000313" key="4">
    <source>
        <dbReference type="Proteomes" id="UP001203136"/>
    </source>
</evidence>
<evidence type="ECO:0000259" key="2">
    <source>
        <dbReference type="Pfam" id="PF19823"/>
    </source>
</evidence>
<feature type="signal peptide" evidence="1">
    <location>
        <begin position="1"/>
        <end position="19"/>
    </location>
</feature>
<comment type="caution">
    <text evidence="3">The sequence shown here is derived from an EMBL/GenBank/DDBJ whole genome shotgun (WGS) entry which is preliminary data.</text>
</comment>
<feature type="chain" id="PRO_5043890687" evidence="1">
    <location>
        <begin position="20"/>
        <end position="212"/>
    </location>
</feature>
<dbReference type="AlphaFoldDB" id="A0AAW5FAX3"/>
<reference evidence="3" key="1">
    <citation type="journal article" date="2022" name="Cell Host Microbe">
        <title>Colonization of the live biotherapeutic product VE303 and modulation of the microbiota and metabolites in healthy volunteers.</title>
        <authorList>
            <person name="Dsouza M."/>
            <person name="Menon R."/>
            <person name="Crossette E."/>
            <person name="Bhattarai S.K."/>
            <person name="Schneider J."/>
            <person name="Kim Y.G."/>
            <person name="Reddy S."/>
            <person name="Caballero S."/>
            <person name="Felix C."/>
            <person name="Cornacchione L."/>
            <person name="Hendrickson J."/>
            <person name="Watson A.R."/>
            <person name="Minot S.S."/>
            <person name="Greenfield N."/>
            <person name="Schopf L."/>
            <person name="Szabady R."/>
            <person name="Patarroyo J."/>
            <person name="Smith W."/>
            <person name="Harrison P."/>
            <person name="Kuijper E.J."/>
            <person name="Kelly C.P."/>
            <person name="Olle B."/>
            <person name="Bobilev D."/>
            <person name="Silber J.L."/>
            <person name="Bucci V."/>
            <person name="Roberts B."/>
            <person name="Faith J."/>
            <person name="Norman J.M."/>
        </authorList>
    </citation>
    <scope>NUCLEOTIDE SEQUENCE</scope>
    <source>
        <strain evidence="3">VE303-04</strain>
    </source>
</reference>
<protein>
    <submittedName>
        <fullName evidence="3">DUF6305 family protein</fullName>
    </submittedName>
</protein>
<dbReference type="InterPro" id="IPR046272">
    <property type="entry name" value="DUF6305"/>
</dbReference>
<dbReference type="Pfam" id="PF19823">
    <property type="entry name" value="DUF6305"/>
    <property type="match status" value="1"/>
</dbReference>
<evidence type="ECO:0000313" key="3">
    <source>
        <dbReference type="EMBL" id="MCK0088955.1"/>
    </source>
</evidence>
<gene>
    <name evidence="3" type="ORF">K5I21_24430</name>
</gene>
<evidence type="ECO:0000256" key="1">
    <source>
        <dbReference type="SAM" id="SignalP"/>
    </source>
</evidence>
<organism evidence="3 4">
    <name type="scientific">Clostridium symbiosum</name>
    <name type="common">Bacteroides symbiosus</name>
    <dbReference type="NCBI Taxonomy" id="1512"/>
    <lineage>
        <taxon>Bacteria</taxon>
        <taxon>Bacillati</taxon>
        <taxon>Bacillota</taxon>
        <taxon>Clostridia</taxon>
        <taxon>Lachnospirales</taxon>
        <taxon>Lachnospiraceae</taxon>
        <taxon>Otoolea</taxon>
    </lineage>
</organism>
<accession>A0AAW5FAX3</accession>
<feature type="domain" description="DUF6305" evidence="2">
    <location>
        <begin position="58"/>
        <end position="211"/>
    </location>
</feature>
<proteinExistence type="predicted"/>